<reference evidence="2" key="1">
    <citation type="journal article" date="2019" name="Int. J. Syst. Evol. Microbiol.">
        <title>The Global Catalogue of Microorganisms (GCM) 10K type strain sequencing project: providing services to taxonomists for standard genome sequencing and annotation.</title>
        <authorList>
            <consortium name="The Broad Institute Genomics Platform"/>
            <consortium name="The Broad Institute Genome Sequencing Center for Infectious Disease"/>
            <person name="Wu L."/>
            <person name="Ma J."/>
        </authorList>
    </citation>
    <scope>NUCLEOTIDE SEQUENCE [LARGE SCALE GENOMIC DNA]</scope>
    <source>
        <strain evidence="2">KCTC 42443</strain>
    </source>
</reference>
<gene>
    <name evidence="1" type="ORF">GCM10016455_06720</name>
</gene>
<dbReference type="Proteomes" id="UP000609802">
    <property type="component" value="Unassembled WGS sequence"/>
</dbReference>
<evidence type="ECO:0000313" key="2">
    <source>
        <dbReference type="Proteomes" id="UP000609802"/>
    </source>
</evidence>
<dbReference type="EMBL" id="BNCH01000001">
    <property type="protein sequence ID" value="GHE89165.1"/>
    <property type="molecule type" value="Genomic_DNA"/>
</dbReference>
<protein>
    <submittedName>
        <fullName evidence="1">Uncharacterized protein</fullName>
    </submittedName>
</protein>
<name>A0ABQ3IRZ5_9RHOB</name>
<comment type="caution">
    <text evidence="1">The sequence shown here is derived from an EMBL/GenBank/DDBJ whole genome shotgun (WGS) entry which is preliminary data.</text>
</comment>
<sequence>MTVNAQGYFNQLQTQLSDKYCVLPNDAGQMVLTEKPEPESPKQTVRFTFSGTALAVKLDKFQAPLFHFLENKGHPWSKRCDFVVFHCRRNAVRAYCIEFKTARTNIPVDKVIPQLNAARTARTVPA</sequence>
<accession>A0ABQ3IRZ5</accession>
<evidence type="ECO:0000313" key="1">
    <source>
        <dbReference type="EMBL" id="GHE89165.1"/>
    </source>
</evidence>
<proteinExistence type="predicted"/>
<organism evidence="1 2">
    <name type="scientific">Aliiroseovarius zhejiangensis</name>
    <dbReference type="NCBI Taxonomy" id="1632025"/>
    <lineage>
        <taxon>Bacteria</taxon>
        <taxon>Pseudomonadati</taxon>
        <taxon>Pseudomonadota</taxon>
        <taxon>Alphaproteobacteria</taxon>
        <taxon>Rhodobacterales</taxon>
        <taxon>Paracoccaceae</taxon>
        <taxon>Aliiroseovarius</taxon>
    </lineage>
</organism>
<keyword evidence="2" id="KW-1185">Reference proteome</keyword>